<keyword evidence="5" id="KW-1185">Reference proteome</keyword>
<gene>
    <name evidence="4" type="ORF">PQO03_10640</name>
</gene>
<name>A0ABY7VPS6_9BACT</name>
<organism evidence="4 5">
    <name type="scientific">Lentisphaera profundi</name>
    <dbReference type="NCBI Taxonomy" id="1658616"/>
    <lineage>
        <taxon>Bacteria</taxon>
        <taxon>Pseudomonadati</taxon>
        <taxon>Lentisphaerota</taxon>
        <taxon>Lentisphaeria</taxon>
        <taxon>Lentisphaerales</taxon>
        <taxon>Lentisphaeraceae</taxon>
        <taxon>Lentisphaera</taxon>
    </lineage>
</organism>
<evidence type="ECO:0000256" key="3">
    <source>
        <dbReference type="SAM" id="Coils"/>
    </source>
</evidence>
<proteinExistence type="predicted"/>
<accession>A0ABY7VPS6</accession>
<dbReference type="Gene3D" id="2.40.30.170">
    <property type="match status" value="2"/>
</dbReference>
<feature type="coiled-coil region" evidence="3">
    <location>
        <begin position="210"/>
        <end position="269"/>
    </location>
</feature>
<evidence type="ECO:0000256" key="1">
    <source>
        <dbReference type="ARBA" id="ARBA00004196"/>
    </source>
</evidence>
<evidence type="ECO:0000313" key="4">
    <source>
        <dbReference type="EMBL" id="WDE96168.1"/>
    </source>
</evidence>
<dbReference type="EMBL" id="CP117811">
    <property type="protein sequence ID" value="WDE96168.1"/>
    <property type="molecule type" value="Genomic_DNA"/>
</dbReference>
<evidence type="ECO:0000256" key="2">
    <source>
        <dbReference type="ARBA" id="ARBA00023054"/>
    </source>
</evidence>
<sequence>MLSKYSLILFIFSFSVFAEKAALRPYRPSVNLRVETEAKSAQSFDAGRSTSVIDFVLQDGARVKKGDVVLSFNSESTKHRYDQKVHNKTASELTYKNKIFEINNKIKDLKNEIKDHKEAVLTQEVTLSALRNLPKEEDVKLAKSSLRVAEVDFEAAQEELDKAKIRFDKNYISSVEYAAIELNYKLKDNSLKQQQALLSVTQEKADPRLVKKAELKLENLSLQYEFSQKSLSDSIKIAESKIKKQEKYLDKLDKDIEKYKERLENLVQKAEVDGFVKYASISTPIEAGSTIYWGQTLASIPDLRSTYFSAYLPENKVKNFKVGSSGYAQISGRLDELLKVKITKISATPEDIAYQTKVGWGKAVKTTGVKFYLLTLKTETLPKWLRPGMTGIVTLKAKEDSRLAAPAALVHHKDNKTYLAYDGTMHPVSGEFQEQYFFFNNPEEYAGINFQKSAPWPKQEDTKSEEFTGKSLILSGEMTAVRENLVIVPYISDKTTISWLIPEETRVEEGDVLSRLDATELDETLIKSESTLADREESVETAKTKLQKTQDEFNFDKLRLNNSLESARISKDIILKPLLNKTLISKRYSYKALKLQLDNEQFLYSRLKAKPSHLLSASEMAKAKLSYEETVLKLEKSKIALDEEEKGASSAEIAKAEIDFELAKDNIDQVIQRMPIDIEEDKNYLQNTEIILRNHRTNLDNLKKEYDSLVIKAPTKGTVHYKKIWSTNGVQKVEVGTEVRSWTRILALPETEFMTVKVKVLEKFFPMIQENSTVKITIPSIQGKFFTGKLGKPGFNFEQEDEIEQSTDPYSSREPSGKVFAVYEIKLPSLAKFLIKPGSIAKVEIPLSEAL</sequence>
<keyword evidence="2 3" id="KW-0175">Coiled coil</keyword>
<feature type="coiled-coil region" evidence="3">
    <location>
        <begin position="99"/>
        <end position="166"/>
    </location>
</feature>
<dbReference type="InterPro" id="IPR050465">
    <property type="entry name" value="UPF0194_transport"/>
</dbReference>
<protein>
    <recommendedName>
        <fullName evidence="6">Membrane fusion protein biotin-lipoyl like domain-containing protein</fullName>
    </recommendedName>
</protein>
<evidence type="ECO:0000313" key="5">
    <source>
        <dbReference type="Proteomes" id="UP001214250"/>
    </source>
</evidence>
<reference evidence="4 5" key="1">
    <citation type="submission" date="2023-02" db="EMBL/GenBank/DDBJ databases">
        <title>Genome sequence of Lentisphaera profundi SAORIC-696.</title>
        <authorList>
            <person name="Kim e."/>
            <person name="Cho J.-C."/>
            <person name="Choi A."/>
            <person name="Kang I."/>
        </authorList>
    </citation>
    <scope>NUCLEOTIDE SEQUENCE [LARGE SCALE GENOMIC DNA]</scope>
    <source>
        <strain evidence="4 5">SAORIC-696</strain>
    </source>
</reference>
<evidence type="ECO:0008006" key="6">
    <source>
        <dbReference type="Google" id="ProtNLM"/>
    </source>
</evidence>
<dbReference type="PANTHER" id="PTHR32347">
    <property type="entry name" value="EFFLUX SYSTEM COMPONENT YKNX-RELATED"/>
    <property type="match status" value="1"/>
</dbReference>
<feature type="coiled-coil region" evidence="3">
    <location>
        <begin position="653"/>
        <end position="712"/>
    </location>
</feature>
<dbReference type="Proteomes" id="UP001214250">
    <property type="component" value="Chromosome 1"/>
</dbReference>
<comment type="subcellular location">
    <subcellularLocation>
        <location evidence="1">Cell envelope</location>
    </subcellularLocation>
</comment>
<dbReference type="PANTHER" id="PTHR32347:SF23">
    <property type="entry name" value="BLL5650 PROTEIN"/>
    <property type="match status" value="1"/>
</dbReference>
<dbReference type="RefSeq" id="WP_274150244.1">
    <property type="nucleotide sequence ID" value="NZ_CP117811.1"/>
</dbReference>